<evidence type="ECO:0000313" key="1">
    <source>
        <dbReference type="EMBL" id="TWH22885.1"/>
    </source>
</evidence>
<dbReference type="RefSeq" id="WP_246134862.1">
    <property type="nucleotide sequence ID" value="NZ_JOIJ01000004.1"/>
</dbReference>
<keyword evidence="2" id="KW-1185">Reference proteome</keyword>
<dbReference type="SUPFAM" id="SSF53474">
    <property type="entry name" value="alpha/beta-Hydrolases"/>
    <property type="match status" value="1"/>
</dbReference>
<name>A0A660CP14_9PSEU</name>
<dbReference type="EMBL" id="VLJV01000001">
    <property type="protein sequence ID" value="TWH22885.1"/>
    <property type="molecule type" value="Genomic_DNA"/>
</dbReference>
<accession>A0A660CP14</accession>
<reference evidence="1 2" key="1">
    <citation type="submission" date="2019-07" db="EMBL/GenBank/DDBJ databases">
        <title>R&amp;d 2014.</title>
        <authorList>
            <person name="Klenk H.-P."/>
        </authorList>
    </citation>
    <scope>NUCLEOTIDE SEQUENCE [LARGE SCALE GENOMIC DNA]</scope>
    <source>
        <strain evidence="1 2">DSM 43194</strain>
    </source>
</reference>
<evidence type="ECO:0008006" key="3">
    <source>
        <dbReference type="Google" id="ProtNLM"/>
    </source>
</evidence>
<organism evidence="1 2">
    <name type="scientific">Prauserella rugosa</name>
    <dbReference type="NCBI Taxonomy" id="43354"/>
    <lineage>
        <taxon>Bacteria</taxon>
        <taxon>Bacillati</taxon>
        <taxon>Actinomycetota</taxon>
        <taxon>Actinomycetes</taxon>
        <taxon>Pseudonocardiales</taxon>
        <taxon>Pseudonocardiaceae</taxon>
        <taxon>Prauserella</taxon>
    </lineage>
</organism>
<sequence>MVLSSCEAFDNYPPGIPGKLLGALGRIPGGIAALLHLLRFRAVQRAPGGWGWMSKRPIPQEVQRDWFTPGRGDRAVRRDLIRYGRGIPPKPVLRQWAEAMGTFDRPVLVAWAAEDKVMPREHGRRLAELCSQGRLVEVPDSRTLIPEDNPDFFARLLHEFVTDASVPPNSPARR</sequence>
<gene>
    <name evidence="1" type="ORF">JD82_04777</name>
</gene>
<protein>
    <recommendedName>
        <fullName evidence="3">Alpha/beta hydrolase family protein</fullName>
    </recommendedName>
</protein>
<dbReference type="AlphaFoldDB" id="A0A660CP14"/>
<proteinExistence type="predicted"/>
<evidence type="ECO:0000313" key="2">
    <source>
        <dbReference type="Proteomes" id="UP000317303"/>
    </source>
</evidence>
<dbReference type="InterPro" id="IPR029058">
    <property type="entry name" value="AB_hydrolase_fold"/>
</dbReference>
<dbReference type="Gene3D" id="3.40.50.1820">
    <property type="entry name" value="alpha/beta hydrolase"/>
    <property type="match status" value="1"/>
</dbReference>
<dbReference type="Proteomes" id="UP000317303">
    <property type="component" value="Unassembled WGS sequence"/>
</dbReference>
<comment type="caution">
    <text evidence="1">The sequence shown here is derived from an EMBL/GenBank/DDBJ whole genome shotgun (WGS) entry which is preliminary data.</text>
</comment>